<feature type="binding site" evidence="8 11">
    <location>
        <position position="183"/>
    </location>
    <ligand>
        <name>NAD(+)</name>
        <dbReference type="ChEBI" id="CHEBI:57540"/>
    </ligand>
</feature>
<feature type="binding site" evidence="8 12">
    <location>
        <position position="353"/>
    </location>
    <ligand>
        <name>substrate</name>
    </ligand>
</feature>
<dbReference type="GO" id="GO:0008270">
    <property type="term" value="F:zinc ion binding"/>
    <property type="evidence" value="ECO:0007669"/>
    <property type="project" value="UniProtKB-UniRule"/>
</dbReference>
<keyword evidence="8" id="KW-0368">Histidine biosynthesis</keyword>
<evidence type="ECO:0000256" key="8">
    <source>
        <dbReference type="HAMAP-Rule" id="MF_01024"/>
    </source>
</evidence>
<comment type="function">
    <text evidence="1 8">Catalyzes the sequential NAD-dependent oxidations of L-histidinol to L-histidinaldehyde and then to L-histidine.</text>
</comment>
<reference evidence="15 16" key="1">
    <citation type="submission" date="2020-08" db="EMBL/GenBank/DDBJ databases">
        <title>Complete Genome Sequence of Effusibacillus dendaii Strain skT53, Isolated from Farmland soil.</title>
        <authorList>
            <person name="Konishi T."/>
            <person name="Kawasaki H."/>
        </authorList>
    </citation>
    <scope>NUCLEOTIDE SEQUENCE [LARGE SCALE GENOMIC DNA]</scope>
    <source>
        <strain evidence="16">skT53</strain>
    </source>
</reference>
<dbReference type="Gene3D" id="3.40.50.1980">
    <property type="entry name" value="Nitrogenase molybdenum iron protein domain"/>
    <property type="match status" value="2"/>
</dbReference>
<dbReference type="HAMAP" id="MF_01024">
    <property type="entry name" value="HisD"/>
    <property type="match status" value="1"/>
</dbReference>
<dbReference type="PIRSF" id="PIRSF000099">
    <property type="entry name" value="Histidinol_dh"/>
    <property type="match status" value="1"/>
</dbReference>
<evidence type="ECO:0000256" key="9">
    <source>
        <dbReference type="PIRNR" id="PIRNR000099"/>
    </source>
</evidence>
<keyword evidence="5 8" id="KW-0862">Zinc</keyword>
<keyword evidence="8 11" id="KW-0520">NAD</keyword>
<dbReference type="GO" id="GO:0005829">
    <property type="term" value="C:cytosol"/>
    <property type="evidence" value="ECO:0007669"/>
    <property type="project" value="TreeGrafter"/>
</dbReference>
<feature type="binding site" evidence="8 11">
    <location>
        <position position="206"/>
    </location>
    <ligand>
        <name>NAD(+)</name>
        <dbReference type="ChEBI" id="CHEBI:57540"/>
    </ligand>
</feature>
<feature type="binding site" evidence="8 13">
    <location>
        <position position="251"/>
    </location>
    <ligand>
        <name>Zn(2+)</name>
        <dbReference type="ChEBI" id="CHEBI:29105"/>
    </ligand>
</feature>
<feature type="binding site" evidence="8 12">
    <location>
        <position position="412"/>
    </location>
    <ligand>
        <name>substrate</name>
    </ligand>
</feature>
<dbReference type="Gene3D" id="1.20.5.1300">
    <property type="match status" value="1"/>
</dbReference>
<dbReference type="Pfam" id="PF00815">
    <property type="entry name" value="Histidinol_dh"/>
    <property type="match status" value="1"/>
</dbReference>
<protein>
    <recommendedName>
        <fullName evidence="3 8">Histidinol dehydrogenase</fullName>
        <shortName evidence="8">HDH</shortName>
        <ecNumber evidence="3 8">1.1.1.23</ecNumber>
    </recommendedName>
</protein>
<dbReference type="KEGG" id="eff:skT53_29190"/>
<comment type="cofactor">
    <cofactor evidence="8 13">
        <name>Zn(2+)</name>
        <dbReference type="ChEBI" id="CHEBI:29105"/>
    </cofactor>
    <text evidence="8 13">Binds 1 zinc ion per subunit.</text>
</comment>
<feature type="binding site" evidence="8 13">
    <location>
        <position position="353"/>
    </location>
    <ligand>
        <name>Zn(2+)</name>
        <dbReference type="ChEBI" id="CHEBI:29105"/>
    </ligand>
</feature>
<dbReference type="PANTHER" id="PTHR21256">
    <property type="entry name" value="HISTIDINOL DEHYDROGENASE HDH"/>
    <property type="match status" value="1"/>
</dbReference>
<sequence length="427" mass="46526">MIRIVAAKDFTPVSAVDQSYEKERDIVLDMINQIRQHGDAALQAFTRRFDGVDLTDFRIPQHVYAAAYQQVTPQFTEALREAIQNIRRYHEAQRRQSYMLLDEHGTTLGQLIRPLQRVGVYVPGGTAAYPSTVLMNVIPAQVAGVPEIVVVTPPDKEGNVHPGVLVALQELGIQEAYRVGGAQAVAALAYGTESIRPVDKIVGPGNIYVALAKQAVFGKVSIESIAGPSDILVVADDTADPEYVAADLLSQAEHGELSQAILVTPSSRLAEQTAYALEQQLARLPRQEIAAASIRNRGAIIITSDLAEAIEMANRIAPEHLELIVEEPDPWLARIVNAGAIFVGTYSTEPVGDYFCGTNHVLPTEGTARFSSPLNVDDFLKKTSLVRYSKTALLQHGEKIIALAESEGLEAHANAVRIRLQKEDDKL</sequence>
<dbReference type="InterPro" id="IPR001692">
    <property type="entry name" value="Histidinol_DH_CS"/>
</dbReference>
<keyword evidence="6 8" id="KW-0560">Oxidoreductase</keyword>
<feature type="binding site" evidence="8 12">
    <location>
        <position position="229"/>
    </location>
    <ligand>
        <name>substrate</name>
    </ligand>
</feature>
<comment type="pathway">
    <text evidence="8">Amino-acid biosynthesis; L-histidine biosynthesis; L-histidine from 5-phospho-alpha-D-ribose 1-diphosphate: step 9/9.</text>
</comment>
<dbReference type="AlphaFoldDB" id="A0A7I8DCV7"/>
<gene>
    <name evidence="8" type="primary">hisD</name>
    <name evidence="15" type="ORF">skT53_29190</name>
</gene>
<dbReference type="NCBIfam" id="TIGR00069">
    <property type="entry name" value="hisD"/>
    <property type="match status" value="1"/>
</dbReference>
<dbReference type="InterPro" id="IPR012131">
    <property type="entry name" value="Hstdl_DH"/>
</dbReference>
<feature type="binding site" evidence="8 11">
    <location>
        <position position="121"/>
    </location>
    <ligand>
        <name>NAD(+)</name>
        <dbReference type="ChEBI" id="CHEBI:57540"/>
    </ligand>
</feature>
<proteinExistence type="inferred from homology"/>
<dbReference type="GO" id="GO:0004399">
    <property type="term" value="F:histidinol dehydrogenase activity"/>
    <property type="evidence" value="ECO:0007669"/>
    <property type="project" value="UniProtKB-UniRule"/>
</dbReference>
<evidence type="ECO:0000256" key="7">
    <source>
        <dbReference type="ARBA" id="ARBA00049489"/>
    </source>
</evidence>
<keyword evidence="4 8" id="KW-0479">Metal-binding</keyword>
<dbReference type="CDD" id="cd06572">
    <property type="entry name" value="Histidinol_dh"/>
    <property type="match status" value="1"/>
</dbReference>
<dbReference type="GO" id="GO:0000105">
    <property type="term" value="P:L-histidine biosynthetic process"/>
    <property type="evidence" value="ECO:0007669"/>
    <property type="project" value="UniProtKB-UniRule"/>
</dbReference>
<dbReference type="FunFam" id="3.40.50.1980:FF:000001">
    <property type="entry name" value="Histidinol dehydrogenase"/>
    <property type="match status" value="1"/>
</dbReference>
<evidence type="ECO:0000256" key="14">
    <source>
        <dbReference type="RuleBase" id="RU004175"/>
    </source>
</evidence>
<evidence type="ECO:0000256" key="4">
    <source>
        <dbReference type="ARBA" id="ARBA00022723"/>
    </source>
</evidence>
<evidence type="ECO:0000256" key="2">
    <source>
        <dbReference type="ARBA" id="ARBA00010178"/>
    </source>
</evidence>
<dbReference type="FunFam" id="3.40.50.1980:FF:000026">
    <property type="entry name" value="Histidinol dehydrogenase"/>
    <property type="match status" value="1"/>
</dbReference>
<evidence type="ECO:0000256" key="5">
    <source>
        <dbReference type="ARBA" id="ARBA00022833"/>
    </source>
</evidence>
<dbReference type="PRINTS" id="PR00083">
    <property type="entry name" value="HOLDHDRGNASE"/>
</dbReference>
<feature type="binding site" evidence="8 12">
    <location>
        <position position="251"/>
    </location>
    <ligand>
        <name>substrate</name>
    </ligand>
</feature>
<organism evidence="15 16">
    <name type="scientific">Effusibacillus dendaii</name>
    <dbReference type="NCBI Taxonomy" id="2743772"/>
    <lineage>
        <taxon>Bacteria</taxon>
        <taxon>Bacillati</taxon>
        <taxon>Bacillota</taxon>
        <taxon>Bacilli</taxon>
        <taxon>Bacillales</taxon>
        <taxon>Alicyclobacillaceae</taxon>
        <taxon>Effusibacillus</taxon>
    </lineage>
</organism>
<evidence type="ECO:0000313" key="15">
    <source>
        <dbReference type="EMBL" id="BCJ87934.1"/>
    </source>
</evidence>
<comment type="similarity">
    <text evidence="2 8 9 14">Belongs to the histidinol dehydrogenase family.</text>
</comment>
<dbReference type="SUPFAM" id="SSF53720">
    <property type="entry name" value="ALDH-like"/>
    <property type="match status" value="1"/>
</dbReference>
<evidence type="ECO:0000256" key="3">
    <source>
        <dbReference type="ARBA" id="ARBA00012965"/>
    </source>
</evidence>
<dbReference type="GO" id="GO:0051287">
    <property type="term" value="F:NAD binding"/>
    <property type="evidence" value="ECO:0007669"/>
    <property type="project" value="InterPro"/>
</dbReference>
<keyword evidence="8" id="KW-0028">Amino-acid biosynthesis</keyword>
<dbReference type="InterPro" id="IPR016161">
    <property type="entry name" value="Ald_DH/histidinol_DH"/>
</dbReference>
<evidence type="ECO:0000256" key="13">
    <source>
        <dbReference type="PIRSR" id="PIRSR000099-4"/>
    </source>
</evidence>
<evidence type="ECO:0000256" key="1">
    <source>
        <dbReference type="ARBA" id="ARBA00003850"/>
    </source>
</evidence>
<dbReference type="Proteomes" id="UP000593802">
    <property type="component" value="Chromosome"/>
</dbReference>
<dbReference type="EC" id="1.1.1.23" evidence="3 8"/>
<dbReference type="PROSITE" id="PS00611">
    <property type="entry name" value="HISOL_DEHYDROGENASE"/>
    <property type="match status" value="1"/>
</dbReference>
<feature type="binding site" evidence="8 12">
    <location>
        <position position="254"/>
    </location>
    <ligand>
        <name>substrate</name>
    </ligand>
</feature>
<feature type="binding site" evidence="8 13">
    <location>
        <position position="254"/>
    </location>
    <ligand>
        <name>Zn(2+)</name>
        <dbReference type="ChEBI" id="CHEBI:29105"/>
    </ligand>
</feature>
<feature type="binding site" evidence="8 13">
    <location>
        <position position="412"/>
    </location>
    <ligand>
        <name>Zn(2+)</name>
        <dbReference type="ChEBI" id="CHEBI:29105"/>
    </ligand>
</feature>
<accession>A0A7I8DCV7</accession>
<comment type="catalytic activity">
    <reaction evidence="7 8">
        <text>L-histidinol + 2 NAD(+) + H2O = L-histidine + 2 NADH + 3 H(+)</text>
        <dbReference type="Rhea" id="RHEA:20641"/>
        <dbReference type="ChEBI" id="CHEBI:15377"/>
        <dbReference type="ChEBI" id="CHEBI:15378"/>
        <dbReference type="ChEBI" id="CHEBI:57540"/>
        <dbReference type="ChEBI" id="CHEBI:57595"/>
        <dbReference type="ChEBI" id="CHEBI:57699"/>
        <dbReference type="ChEBI" id="CHEBI:57945"/>
        <dbReference type="EC" id="1.1.1.23"/>
    </reaction>
</comment>
<evidence type="ECO:0000313" key="16">
    <source>
        <dbReference type="Proteomes" id="UP000593802"/>
    </source>
</evidence>
<evidence type="ECO:0000256" key="6">
    <source>
        <dbReference type="ARBA" id="ARBA00023002"/>
    </source>
</evidence>
<evidence type="ECO:0000256" key="11">
    <source>
        <dbReference type="PIRSR" id="PIRSR000099-2"/>
    </source>
</evidence>
<feature type="binding site" evidence="8 12">
    <location>
        <position position="407"/>
    </location>
    <ligand>
        <name>substrate</name>
    </ligand>
</feature>
<dbReference type="EMBL" id="AP023366">
    <property type="protein sequence ID" value="BCJ87934.1"/>
    <property type="molecule type" value="Genomic_DNA"/>
</dbReference>
<feature type="active site" description="Proton acceptor" evidence="8 10">
    <location>
        <position position="319"/>
    </location>
</feature>
<feature type="active site" description="Proton acceptor" evidence="8 10">
    <location>
        <position position="320"/>
    </location>
</feature>
<name>A0A7I8DCV7_9BACL</name>
<evidence type="ECO:0000256" key="12">
    <source>
        <dbReference type="PIRSR" id="PIRSR000099-3"/>
    </source>
</evidence>
<feature type="binding site" evidence="8 12">
    <location>
        <position position="320"/>
    </location>
    <ligand>
        <name>substrate</name>
    </ligand>
</feature>
<dbReference type="PANTHER" id="PTHR21256:SF2">
    <property type="entry name" value="HISTIDINE BIOSYNTHESIS TRIFUNCTIONAL PROTEIN"/>
    <property type="match status" value="1"/>
</dbReference>
<dbReference type="InterPro" id="IPR022695">
    <property type="entry name" value="Histidinol_DH_monofunct"/>
</dbReference>
<keyword evidence="16" id="KW-1185">Reference proteome</keyword>
<evidence type="ECO:0000256" key="10">
    <source>
        <dbReference type="PIRSR" id="PIRSR000099-1"/>
    </source>
</evidence>
<dbReference type="UniPathway" id="UPA00031">
    <property type="reaction ID" value="UER00014"/>
</dbReference>